<reference evidence="3" key="1">
    <citation type="submission" date="2022-11" db="UniProtKB">
        <authorList>
            <consortium name="WormBaseParasite"/>
        </authorList>
    </citation>
    <scope>IDENTIFICATION</scope>
</reference>
<protein>
    <submittedName>
        <fullName evidence="3">Uncharacterized protein</fullName>
    </submittedName>
</protein>
<evidence type="ECO:0000256" key="1">
    <source>
        <dbReference type="SAM" id="Phobius"/>
    </source>
</evidence>
<dbReference type="Proteomes" id="UP000887561">
    <property type="component" value="Unplaced"/>
</dbReference>
<organism evidence="2 3">
    <name type="scientific">Meloidogyne javanica</name>
    <name type="common">Root-knot nematode worm</name>
    <dbReference type="NCBI Taxonomy" id="6303"/>
    <lineage>
        <taxon>Eukaryota</taxon>
        <taxon>Metazoa</taxon>
        <taxon>Ecdysozoa</taxon>
        <taxon>Nematoda</taxon>
        <taxon>Chromadorea</taxon>
        <taxon>Rhabditida</taxon>
        <taxon>Tylenchina</taxon>
        <taxon>Tylenchomorpha</taxon>
        <taxon>Tylenchoidea</taxon>
        <taxon>Meloidogynidae</taxon>
        <taxon>Meloidogyninae</taxon>
        <taxon>Meloidogyne</taxon>
        <taxon>Meloidogyne incognita group</taxon>
    </lineage>
</organism>
<dbReference type="WBParaSite" id="scaffold3646_cov176.g6905">
    <property type="protein sequence ID" value="scaffold3646_cov176.g6905"/>
    <property type="gene ID" value="scaffold3646_cov176.g6905"/>
</dbReference>
<accession>A0A915MI43</accession>
<proteinExistence type="predicted"/>
<feature type="transmembrane region" description="Helical" evidence="1">
    <location>
        <begin position="188"/>
        <end position="211"/>
    </location>
</feature>
<dbReference type="SUPFAM" id="SSF63712">
    <property type="entry name" value="Nicotinic receptor ligand binding domain-like"/>
    <property type="match status" value="1"/>
</dbReference>
<dbReference type="Gene3D" id="2.70.170.10">
    <property type="entry name" value="Neurotransmitter-gated ion-channel ligand-binding domain"/>
    <property type="match status" value="1"/>
</dbReference>
<name>A0A915MI43_MELJA</name>
<keyword evidence="1" id="KW-0472">Membrane</keyword>
<keyword evidence="1" id="KW-1133">Transmembrane helix</keyword>
<sequence length="260" mass="30310">MMTNCRQSCQSCQGGDRAWQLRSELTKNYDNSTSTNATRIVSVESVRIQHMEIDENKEQARVFGRLVLSWNDSKVSWDRENWGLSWLNFYWVQDFPKDRQRICYQFDDKRYFAVKFIVSEEVRNRQHESIQDAHVSGWDIEQLDISVRKFLLLDSKYTVQILGDWRQNPFDIQTTNCELCIELRRSAVYYFTEMVCPALVSSVLTLSSVLFQLALGQPAMLCFSILCQLMGLQLLNARLPSYTGTVPTICKEKLNSRLIV</sequence>
<evidence type="ECO:0000313" key="2">
    <source>
        <dbReference type="Proteomes" id="UP000887561"/>
    </source>
</evidence>
<dbReference type="GO" id="GO:0016020">
    <property type="term" value="C:membrane"/>
    <property type="evidence" value="ECO:0007669"/>
    <property type="project" value="InterPro"/>
</dbReference>
<dbReference type="GO" id="GO:0005230">
    <property type="term" value="F:extracellular ligand-gated monoatomic ion channel activity"/>
    <property type="evidence" value="ECO:0007669"/>
    <property type="project" value="InterPro"/>
</dbReference>
<keyword evidence="2" id="KW-1185">Reference proteome</keyword>
<dbReference type="AlphaFoldDB" id="A0A915MI43"/>
<evidence type="ECO:0000313" key="3">
    <source>
        <dbReference type="WBParaSite" id="scaffold3646_cov176.g6905"/>
    </source>
</evidence>
<dbReference type="InterPro" id="IPR036734">
    <property type="entry name" value="Neur_chan_lig-bd_sf"/>
</dbReference>
<keyword evidence="1" id="KW-0812">Transmembrane</keyword>